<dbReference type="InterPro" id="IPR036249">
    <property type="entry name" value="Thioredoxin-like_sf"/>
</dbReference>
<sequence>MMNWTELTTEAQEESIKTLSASKPVLVFKHSSRCSISNMAMARLEQLNDNDTAAFFIIDVLRDRPISMKIAEQYQVHHESPQALLIVNGECVYDESHNGITAKEIVDEINEWRSKMAAQA</sequence>
<dbReference type="InterPro" id="IPR022551">
    <property type="entry name" value="BrxC"/>
</dbReference>
<comment type="caution">
    <text evidence="1">The sequence shown here is derived from an EMBL/GenBank/DDBJ whole genome shotgun (WGS) entry which is preliminary data.</text>
</comment>
<name>A0ABP8NIX7_9BACT</name>
<evidence type="ECO:0000313" key="1">
    <source>
        <dbReference type="EMBL" id="GAA4466211.1"/>
    </source>
</evidence>
<dbReference type="Pfam" id="PF11009">
    <property type="entry name" value="BrxC"/>
    <property type="match status" value="1"/>
</dbReference>
<protein>
    <submittedName>
        <fullName evidence="1">Bacillithiol system redox-active protein YtxJ</fullName>
    </submittedName>
</protein>
<dbReference type="Gene3D" id="3.40.30.10">
    <property type="entry name" value="Glutaredoxin"/>
    <property type="match status" value="1"/>
</dbReference>
<keyword evidence="2" id="KW-1185">Reference proteome</keyword>
<evidence type="ECO:0000313" key="2">
    <source>
        <dbReference type="Proteomes" id="UP001500067"/>
    </source>
</evidence>
<dbReference type="RefSeq" id="WP_345082461.1">
    <property type="nucleotide sequence ID" value="NZ_BAABFA010000011.1"/>
</dbReference>
<dbReference type="EMBL" id="BAABFA010000011">
    <property type="protein sequence ID" value="GAA4466211.1"/>
    <property type="molecule type" value="Genomic_DNA"/>
</dbReference>
<organism evidence="1 2">
    <name type="scientific">Nemorincola caseinilytica</name>
    <dbReference type="NCBI Taxonomy" id="2054315"/>
    <lineage>
        <taxon>Bacteria</taxon>
        <taxon>Pseudomonadati</taxon>
        <taxon>Bacteroidota</taxon>
        <taxon>Chitinophagia</taxon>
        <taxon>Chitinophagales</taxon>
        <taxon>Chitinophagaceae</taxon>
        <taxon>Nemorincola</taxon>
    </lineage>
</organism>
<accession>A0ABP8NIX7</accession>
<dbReference type="SUPFAM" id="SSF52833">
    <property type="entry name" value="Thioredoxin-like"/>
    <property type="match status" value="1"/>
</dbReference>
<dbReference type="NCBIfam" id="TIGR04019">
    <property type="entry name" value="B_thiol_YtxJ"/>
    <property type="match status" value="1"/>
</dbReference>
<gene>
    <name evidence="1" type="primary">ytxJ</name>
    <name evidence="1" type="ORF">GCM10023093_19960</name>
</gene>
<reference evidence="2" key="1">
    <citation type="journal article" date="2019" name="Int. J. Syst. Evol. Microbiol.">
        <title>The Global Catalogue of Microorganisms (GCM) 10K type strain sequencing project: providing services to taxonomists for standard genome sequencing and annotation.</title>
        <authorList>
            <consortium name="The Broad Institute Genomics Platform"/>
            <consortium name="The Broad Institute Genome Sequencing Center for Infectious Disease"/>
            <person name="Wu L."/>
            <person name="Ma J."/>
        </authorList>
    </citation>
    <scope>NUCLEOTIDE SEQUENCE [LARGE SCALE GENOMIC DNA]</scope>
    <source>
        <strain evidence="2">JCM 32105</strain>
    </source>
</reference>
<dbReference type="Proteomes" id="UP001500067">
    <property type="component" value="Unassembled WGS sequence"/>
</dbReference>
<proteinExistence type="predicted"/>